<keyword evidence="2 10" id="KW-0547">Nucleotide-binding</keyword>
<evidence type="ECO:0000256" key="10">
    <source>
        <dbReference type="PROSITE-ProRule" id="PRU00560"/>
    </source>
</evidence>
<dbReference type="STRING" id="1619046.US42_C0007G0036"/>
<proteinExistence type="inferred from homology"/>
<evidence type="ECO:0000259" key="13">
    <source>
        <dbReference type="PROSITE" id="PS51217"/>
    </source>
</evidence>
<evidence type="ECO:0000256" key="8">
    <source>
        <dbReference type="ARBA" id="ARBA00034808"/>
    </source>
</evidence>
<reference evidence="14 15" key="1">
    <citation type="journal article" date="2015" name="Nature">
        <title>rRNA introns, odd ribosomes, and small enigmatic genomes across a large radiation of phyla.</title>
        <authorList>
            <person name="Brown C.T."/>
            <person name="Hug L.A."/>
            <person name="Thomas B.C."/>
            <person name="Sharon I."/>
            <person name="Castelle C.J."/>
            <person name="Singh A."/>
            <person name="Wilkins M.J."/>
            <person name="Williams K.H."/>
            <person name="Banfield J.F."/>
        </authorList>
    </citation>
    <scope>NUCLEOTIDE SEQUENCE [LARGE SCALE GENOMIC DNA]</scope>
</reference>
<keyword evidence="3 10" id="KW-0378">Hydrolase</keyword>
<comment type="catalytic activity">
    <reaction evidence="7">
        <text>Couples ATP hydrolysis with the unwinding of duplex DNA by translocating in the 3'-5' direction.</text>
        <dbReference type="EC" id="5.6.2.4"/>
    </reaction>
</comment>
<dbReference type="CDD" id="cd17932">
    <property type="entry name" value="DEXQc_UvrD"/>
    <property type="match status" value="1"/>
</dbReference>
<feature type="region of interest" description="Disordered" evidence="11">
    <location>
        <begin position="469"/>
        <end position="488"/>
    </location>
</feature>
<dbReference type="GO" id="GO:0016887">
    <property type="term" value="F:ATP hydrolysis activity"/>
    <property type="evidence" value="ECO:0007669"/>
    <property type="project" value="RHEA"/>
</dbReference>
<evidence type="ECO:0000256" key="5">
    <source>
        <dbReference type="ARBA" id="ARBA00022840"/>
    </source>
</evidence>
<evidence type="ECO:0000256" key="11">
    <source>
        <dbReference type="SAM" id="MobiDB-lite"/>
    </source>
</evidence>
<evidence type="ECO:0000256" key="7">
    <source>
        <dbReference type="ARBA" id="ARBA00034617"/>
    </source>
</evidence>
<accession>A0A0G0GNC6</accession>
<dbReference type="PROSITE" id="PS51217">
    <property type="entry name" value="UVRD_HELICASE_CTER"/>
    <property type="match status" value="1"/>
</dbReference>
<dbReference type="GO" id="GO:0005829">
    <property type="term" value="C:cytosol"/>
    <property type="evidence" value="ECO:0007669"/>
    <property type="project" value="TreeGrafter"/>
</dbReference>
<dbReference type="GO" id="GO:0005524">
    <property type="term" value="F:ATP binding"/>
    <property type="evidence" value="ECO:0007669"/>
    <property type="project" value="UniProtKB-UniRule"/>
</dbReference>
<evidence type="ECO:0000313" key="15">
    <source>
        <dbReference type="Proteomes" id="UP000034849"/>
    </source>
</evidence>
<dbReference type="Gene3D" id="3.40.50.300">
    <property type="entry name" value="P-loop containing nucleotide triphosphate hydrolases"/>
    <property type="match status" value="3"/>
</dbReference>
<keyword evidence="5 10" id="KW-0067">ATP-binding</keyword>
<dbReference type="AlphaFoldDB" id="A0A0G0GNC6"/>
<dbReference type="PROSITE" id="PS51198">
    <property type="entry name" value="UVRD_HELICASE_ATP_BIND"/>
    <property type="match status" value="1"/>
</dbReference>
<dbReference type="Pfam" id="PF00580">
    <property type="entry name" value="UvrD-helicase"/>
    <property type="match status" value="1"/>
</dbReference>
<name>A0A0G0GNC6_9BACT</name>
<evidence type="ECO:0000256" key="4">
    <source>
        <dbReference type="ARBA" id="ARBA00022806"/>
    </source>
</evidence>
<feature type="domain" description="UvrD-like helicase C-terminal" evidence="13">
    <location>
        <begin position="320"/>
        <end position="638"/>
    </location>
</feature>
<feature type="domain" description="UvrD-like helicase ATP-binding" evidence="12">
    <location>
        <begin position="10"/>
        <end position="319"/>
    </location>
</feature>
<dbReference type="InterPro" id="IPR000212">
    <property type="entry name" value="DNA_helicase_UvrD/REP"/>
</dbReference>
<dbReference type="GO" id="GO:0000725">
    <property type="term" value="P:recombinational repair"/>
    <property type="evidence" value="ECO:0007669"/>
    <property type="project" value="TreeGrafter"/>
</dbReference>
<feature type="binding site" evidence="10">
    <location>
        <begin position="31"/>
        <end position="38"/>
    </location>
    <ligand>
        <name>ATP</name>
        <dbReference type="ChEBI" id="CHEBI:30616"/>
    </ligand>
</feature>
<feature type="region of interest" description="Disordered" evidence="11">
    <location>
        <begin position="525"/>
        <end position="547"/>
    </location>
</feature>
<evidence type="ECO:0000256" key="9">
    <source>
        <dbReference type="ARBA" id="ARBA00048988"/>
    </source>
</evidence>
<dbReference type="GO" id="GO:0003677">
    <property type="term" value="F:DNA binding"/>
    <property type="evidence" value="ECO:0007669"/>
    <property type="project" value="InterPro"/>
</dbReference>
<dbReference type="InterPro" id="IPR027417">
    <property type="entry name" value="P-loop_NTPase"/>
</dbReference>
<evidence type="ECO:0000256" key="3">
    <source>
        <dbReference type="ARBA" id="ARBA00022801"/>
    </source>
</evidence>
<dbReference type="EMBL" id="LBSX01000007">
    <property type="protein sequence ID" value="KKQ27645.1"/>
    <property type="molecule type" value="Genomic_DNA"/>
</dbReference>
<dbReference type="GO" id="GO:0043138">
    <property type="term" value="F:3'-5' DNA helicase activity"/>
    <property type="evidence" value="ECO:0007669"/>
    <property type="project" value="UniProtKB-EC"/>
</dbReference>
<evidence type="ECO:0000313" key="14">
    <source>
        <dbReference type="EMBL" id="KKQ27645.1"/>
    </source>
</evidence>
<gene>
    <name evidence="14" type="ORF">US42_C0007G0036</name>
</gene>
<sequence>MTTNMIDFKKELNVEQLKVVYEGDGPCLVLAGAGSGKTRTITYRVAYLLEQGIKPENILLVTFTNKAAKEMIERVMNLVDSDLTSATPPGPLEVKRGTHLQWSGTFHHIGYRLLKKYALLLGYKNNFSVLDSEDSLALIKLCLKQEGIDRTEKRFPSPAVLQSIISYARNSEMTIEDVLDLKYEHFLSVSETIVRIAEDYAKRKQEANAMDFDDLLVNWYLLLVKEQGIKNKLAEQFQYILVDEYQDTNKIQASIIDLLASKHKNLLVVGDDAQSIYSFRAADIQNILSFSAKDGSAFGGEGRYPDAKVFKLETNYRSTPNILDLANNVISNNLNQYEKKLKSIKEKFAKPELQAFADQKEEAEYIANRIFELESEGVEPSKIAVLFRAAYHSQALEMELVKRGIDYDYRGGVRFFERAHIKDALAYLRIINNIEDNVAWRRVLNMQVGIGAVSAERIIEKIMSLPLQGGGEEGVSDETNPTPPSPHRGGNLREIGATLSAKAQIGWNDFLQIYEKLMLVVDADPTPPSPVRPELTAKATRGGKSAGGKPSDLILQILESKYIEYLENEYPDYRERMEDLQQLAGFAKQQPDLNTFLAEATLQESFRRVDTNVETQNFASLQRGGDKVVLSTIHQAKGLEWEAVFIIGLTNGQFPNDRALRENGGLEEERRLFYVAVTRAKKYLQLTYSLTSGWGDVLATPSLFLEELNNELLDLPDMSVGKSWQAGKSEMNGGTVFGDDPSASSGQDEIEYVSEDDNDVQITNSAKVRNNVVSFLKDLDEL</sequence>
<dbReference type="InterPro" id="IPR014016">
    <property type="entry name" value="UvrD-like_ATP-bd"/>
</dbReference>
<dbReference type="CDD" id="cd18807">
    <property type="entry name" value="SF1_C_UvrD"/>
    <property type="match status" value="1"/>
</dbReference>
<evidence type="ECO:0000256" key="1">
    <source>
        <dbReference type="ARBA" id="ARBA00009922"/>
    </source>
</evidence>
<comment type="catalytic activity">
    <reaction evidence="9">
        <text>ATP + H2O = ADP + phosphate + H(+)</text>
        <dbReference type="Rhea" id="RHEA:13065"/>
        <dbReference type="ChEBI" id="CHEBI:15377"/>
        <dbReference type="ChEBI" id="CHEBI:15378"/>
        <dbReference type="ChEBI" id="CHEBI:30616"/>
        <dbReference type="ChEBI" id="CHEBI:43474"/>
        <dbReference type="ChEBI" id="CHEBI:456216"/>
        <dbReference type="EC" id="5.6.2.4"/>
    </reaction>
</comment>
<comment type="caution">
    <text evidence="14">The sequence shown here is derived from an EMBL/GenBank/DDBJ whole genome shotgun (WGS) entry which is preliminary data.</text>
</comment>
<dbReference type="Gene3D" id="1.10.10.160">
    <property type="match status" value="1"/>
</dbReference>
<dbReference type="InterPro" id="IPR014017">
    <property type="entry name" value="DNA_helicase_UvrD-like_C"/>
</dbReference>
<evidence type="ECO:0000259" key="12">
    <source>
        <dbReference type="PROSITE" id="PS51198"/>
    </source>
</evidence>
<dbReference type="SUPFAM" id="SSF52540">
    <property type="entry name" value="P-loop containing nucleoside triphosphate hydrolases"/>
    <property type="match status" value="1"/>
</dbReference>
<dbReference type="Proteomes" id="UP000034849">
    <property type="component" value="Unassembled WGS sequence"/>
</dbReference>
<dbReference type="PANTHER" id="PTHR11070">
    <property type="entry name" value="UVRD / RECB / PCRA DNA HELICASE FAMILY MEMBER"/>
    <property type="match status" value="1"/>
</dbReference>
<organism evidence="14 15">
    <name type="scientific">Candidatus Magasanikbacteria bacterium GW2011_GWC2_37_14</name>
    <dbReference type="NCBI Taxonomy" id="1619046"/>
    <lineage>
        <taxon>Bacteria</taxon>
        <taxon>Candidatus Magasanikiibacteriota</taxon>
    </lineage>
</organism>
<dbReference type="PATRIC" id="fig|1619046.3.peg.493"/>
<dbReference type="EC" id="5.6.2.4" evidence="8"/>
<comment type="similarity">
    <text evidence="1">Belongs to the helicase family. UvrD subfamily.</text>
</comment>
<keyword evidence="6" id="KW-0413">Isomerase</keyword>
<dbReference type="Pfam" id="PF13361">
    <property type="entry name" value="UvrD_C"/>
    <property type="match status" value="2"/>
</dbReference>
<evidence type="ECO:0000256" key="2">
    <source>
        <dbReference type="ARBA" id="ARBA00022741"/>
    </source>
</evidence>
<dbReference type="PANTHER" id="PTHR11070:SF3">
    <property type="entry name" value="DNA 3'-5' HELICASE"/>
    <property type="match status" value="1"/>
</dbReference>
<protein>
    <recommendedName>
        <fullName evidence="8">DNA 3'-5' helicase</fullName>
        <ecNumber evidence="8">5.6.2.4</ecNumber>
    </recommendedName>
</protein>
<evidence type="ECO:0000256" key="6">
    <source>
        <dbReference type="ARBA" id="ARBA00023235"/>
    </source>
</evidence>
<keyword evidence="4 10" id="KW-0347">Helicase</keyword>
<dbReference type="Gene3D" id="1.10.486.10">
    <property type="entry name" value="PCRA, domain 4"/>
    <property type="match status" value="2"/>
</dbReference>
<dbReference type="InterPro" id="IPR013986">
    <property type="entry name" value="DExx_box_DNA_helicase_dom_sf"/>
</dbReference>